<dbReference type="EMBL" id="AF162221">
    <property type="protein sequence ID" value="AAF05160.1"/>
    <property type="molecule type" value="Genomic_DNA"/>
</dbReference>
<name>Q9PYZ7_GVXN</name>
<dbReference type="RefSeq" id="NP_059194.1">
    <property type="nucleotide sequence ID" value="NC_002331.1"/>
</dbReference>
<dbReference type="Proteomes" id="UP000202921">
    <property type="component" value="Segment"/>
</dbReference>
<dbReference type="GeneID" id="1442280"/>
<sequence length="81" mass="9697">MDKYTQDLLDSFETWLDTHNEQDHGCVSLRLLEELNDIVADFLNKKICKYRKLREINEIFEQAMMIQTNERVTVVTFNLTK</sequence>
<keyword evidence="2" id="KW-1185">Reference proteome</keyword>
<reference evidence="1 2" key="1">
    <citation type="journal article" date="1999" name="Virology">
        <title>Sequence analysis of the Xestia c-nigrum granulovirus genome.</title>
        <authorList>
            <person name="Hayakawa T."/>
            <person name="Ko R."/>
            <person name="Okano K."/>
            <person name="Seong S.I."/>
            <person name="Goto C."/>
            <person name="Maeda S."/>
        </authorList>
    </citation>
    <scope>NUCLEOTIDE SEQUENCE [LARGE SCALE GENOMIC DNA]</scope>
</reference>
<protein>
    <submittedName>
        <fullName evidence="1">ORF46</fullName>
    </submittedName>
</protein>
<dbReference type="KEGG" id="vg:1442280"/>
<accession>Q9PYZ7</accession>
<evidence type="ECO:0000313" key="2">
    <source>
        <dbReference type="Proteomes" id="UP000202921"/>
    </source>
</evidence>
<organism evidence="1 2">
    <name type="scientific">Xestia c-nigrum granulosis virus</name>
    <name type="common">XnGV</name>
    <name type="synonym">Xestia c-nigrum granulovirus</name>
    <dbReference type="NCBI Taxonomy" id="51677"/>
    <lineage>
        <taxon>Viruses</taxon>
        <taxon>Viruses incertae sedis</taxon>
        <taxon>Naldaviricetes</taxon>
        <taxon>Lefavirales</taxon>
        <taxon>Baculoviridae</taxon>
        <taxon>Betabaculovirus</taxon>
        <taxon>Betabaculovirus xecnigri</taxon>
    </lineage>
</organism>
<proteinExistence type="predicted"/>
<organismHost>
    <name type="scientific">Xestia</name>
    <dbReference type="NCBI Taxonomy" id="320016"/>
</organismHost>
<evidence type="ECO:0000313" key="1">
    <source>
        <dbReference type="EMBL" id="AAF05160.1"/>
    </source>
</evidence>
<gene>
    <name evidence="1" type="primary">ORF46</name>
</gene>